<dbReference type="HOGENOM" id="CLU_3182029_0_0_9"/>
<dbReference type="RefSeq" id="WP_007861166.1">
    <property type="nucleotide sequence ID" value="NZ_JH376420.1"/>
</dbReference>
<gene>
    <name evidence="1" type="ORF">HMPREF9469_01809</name>
</gene>
<dbReference type="AlphaFoldDB" id="G5HGP0"/>
<proteinExistence type="predicted"/>
<dbReference type="Proteomes" id="UP000003763">
    <property type="component" value="Unassembled WGS sequence"/>
</dbReference>
<sequence>MSYPINEDEFVEICKKELKEYDETDIKVARAVAIALNWANHKKQTA</sequence>
<accession>G5HGP0</accession>
<protein>
    <submittedName>
        <fullName evidence="1">Uncharacterized protein</fullName>
    </submittedName>
</protein>
<comment type="caution">
    <text evidence="1">The sequence shown here is derived from an EMBL/GenBank/DDBJ whole genome shotgun (WGS) entry which is preliminary data.</text>
</comment>
<evidence type="ECO:0000313" key="2">
    <source>
        <dbReference type="Proteomes" id="UP000003763"/>
    </source>
</evidence>
<organism evidence="1 2">
    <name type="scientific">[Clostridium] citroniae WAL-17108</name>
    <dbReference type="NCBI Taxonomy" id="742733"/>
    <lineage>
        <taxon>Bacteria</taxon>
        <taxon>Bacillati</taxon>
        <taxon>Bacillota</taxon>
        <taxon>Clostridia</taxon>
        <taxon>Lachnospirales</taxon>
        <taxon>Lachnospiraceae</taxon>
        <taxon>Enterocloster</taxon>
    </lineage>
</organism>
<dbReference type="PATRIC" id="fig|742733.3.peg.1878"/>
<dbReference type="EMBL" id="ADLJ01000014">
    <property type="protein sequence ID" value="EHE99240.1"/>
    <property type="molecule type" value="Genomic_DNA"/>
</dbReference>
<reference evidence="1 2" key="1">
    <citation type="submission" date="2011-08" db="EMBL/GenBank/DDBJ databases">
        <title>The Genome Sequence of Clostridium citroniae WAL-17108.</title>
        <authorList>
            <consortium name="The Broad Institute Genome Sequencing Platform"/>
            <person name="Earl A."/>
            <person name="Ward D."/>
            <person name="Feldgarden M."/>
            <person name="Gevers D."/>
            <person name="Finegold S.M."/>
            <person name="Summanen P.H."/>
            <person name="Molitoris D.R."/>
            <person name="Vaisanen M.L."/>
            <person name="Daigneault M."/>
            <person name="Allen-Vercoe E."/>
            <person name="Young S.K."/>
            <person name="Zeng Q."/>
            <person name="Gargeya S."/>
            <person name="Fitzgerald M."/>
            <person name="Haas B."/>
            <person name="Abouelleil A."/>
            <person name="Alvarado L."/>
            <person name="Arachchi H.M."/>
            <person name="Berlin A."/>
            <person name="Brown A."/>
            <person name="Chapman S.B."/>
            <person name="Chen Z."/>
            <person name="Dunbar C."/>
            <person name="Freedman E."/>
            <person name="Gearin G."/>
            <person name="Gellesch M."/>
            <person name="Goldberg J."/>
            <person name="Griggs A."/>
            <person name="Gujja S."/>
            <person name="Heiman D."/>
            <person name="Howarth C."/>
            <person name="Larson L."/>
            <person name="Lui A."/>
            <person name="MacDonald P.J.P."/>
            <person name="Montmayeur A."/>
            <person name="Murphy C."/>
            <person name="Neiman D."/>
            <person name="Pearson M."/>
            <person name="Priest M."/>
            <person name="Roberts A."/>
            <person name="Saif S."/>
            <person name="Shea T."/>
            <person name="Shenoy N."/>
            <person name="Sisk P."/>
            <person name="Stolte C."/>
            <person name="Sykes S."/>
            <person name="Wortman J."/>
            <person name="Nusbaum C."/>
            <person name="Birren B."/>
        </authorList>
    </citation>
    <scope>NUCLEOTIDE SEQUENCE [LARGE SCALE GENOMIC DNA]</scope>
    <source>
        <strain evidence="1 2">WAL-17108</strain>
    </source>
</reference>
<evidence type="ECO:0000313" key="1">
    <source>
        <dbReference type="EMBL" id="EHE99240.1"/>
    </source>
</evidence>
<name>G5HGP0_9FIRM</name>